<dbReference type="Proteomes" id="UP000561181">
    <property type="component" value="Unassembled WGS sequence"/>
</dbReference>
<gene>
    <name evidence="1" type="ORF">HKD42_01165</name>
</gene>
<reference evidence="1 2" key="1">
    <citation type="submission" date="2020-04" db="EMBL/GenBank/DDBJ databases">
        <authorList>
            <person name="Liu A."/>
        </authorList>
    </citation>
    <scope>NUCLEOTIDE SEQUENCE [LARGE SCALE GENOMIC DNA]</scope>
    <source>
        <strain evidence="1 2">RZ02</strain>
    </source>
</reference>
<dbReference type="InterPro" id="IPR006917">
    <property type="entry name" value="SOUL_heme-bd"/>
</dbReference>
<dbReference type="SUPFAM" id="SSF55136">
    <property type="entry name" value="Probable bacterial effector-binding domain"/>
    <property type="match status" value="1"/>
</dbReference>
<accession>A0A848QJ90</accession>
<dbReference type="PANTHER" id="PTHR11220:SF58">
    <property type="entry name" value="SOUL HEME-BINDING FAMILY PROTEIN"/>
    <property type="match status" value="1"/>
</dbReference>
<name>A0A848QJ90_9SPHN</name>
<comment type="caution">
    <text evidence="1">The sequence shown here is derived from an EMBL/GenBank/DDBJ whole genome shotgun (WGS) entry which is preliminary data.</text>
</comment>
<dbReference type="AlphaFoldDB" id="A0A848QJ90"/>
<dbReference type="RefSeq" id="WP_170009516.1">
    <property type="nucleotide sequence ID" value="NZ_JABCRE010000002.1"/>
</dbReference>
<proteinExistence type="predicted"/>
<evidence type="ECO:0000313" key="2">
    <source>
        <dbReference type="Proteomes" id="UP000561181"/>
    </source>
</evidence>
<dbReference type="PANTHER" id="PTHR11220">
    <property type="entry name" value="HEME-BINDING PROTEIN-RELATED"/>
    <property type="match status" value="1"/>
</dbReference>
<keyword evidence="2" id="KW-1185">Reference proteome</keyword>
<dbReference type="InterPro" id="IPR011256">
    <property type="entry name" value="Reg_factor_effector_dom_sf"/>
</dbReference>
<dbReference type="Gene3D" id="3.20.80.10">
    <property type="entry name" value="Regulatory factor, effector binding domain"/>
    <property type="match status" value="1"/>
</dbReference>
<sequence>MSNAVSRFLTIAIVSGAIAMGPVPIVSAQETEQPNFSLLIQEGPIEVRKYTPMIVAQVTVSGERRRAMSGGFRLIADYIFGNNISSNKIAMTSPVTQKTSEKIAMTSPVTQQENADDIWQVRFIMPSEYSMETLPRPVNSAVQLLEIPAQSFAVIRFSGTANNGDLAAQTDVLRRYMASNGMEAAGAPTYAFYDGPWTRPANRRNEVMVRLAD</sequence>
<dbReference type="Pfam" id="PF04832">
    <property type="entry name" value="SOUL"/>
    <property type="match status" value="1"/>
</dbReference>
<dbReference type="EMBL" id="JABCRE010000002">
    <property type="protein sequence ID" value="NMW30667.1"/>
    <property type="molecule type" value="Genomic_DNA"/>
</dbReference>
<protein>
    <submittedName>
        <fullName evidence="1">Heme-binding protein</fullName>
    </submittedName>
</protein>
<evidence type="ECO:0000313" key="1">
    <source>
        <dbReference type="EMBL" id="NMW30667.1"/>
    </source>
</evidence>
<organism evidence="1 2">
    <name type="scientific">Pontixanthobacter rizhaonensis</name>
    <dbReference type="NCBI Taxonomy" id="2730337"/>
    <lineage>
        <taxon>Bacteria</taxon>
        <taxon>Pseudomonadati</taxon>
        <taxon>Pseudomonadota</taxon>
        <taxon>Alphaproteobacteria</taxon>
        <taxon>Sphingomonadales</taxon>
        <taxon>Erythrobacteraceae</taxon>
        <taxon>Pontixanthobacter</taxon>
    </lineage>
</organism>